<evidence type="ECO:0000313" key="2">
    <source>
        <dbReference type="EMBL" id="XBH13821.1"/>
    </source>
</evidence>
<protein>
    <submittedName>
        <fullName evidence="1">Glycoside hydrolase family 99-like domain-containing protein</fullName>
    </submittedName>
</protein>
<sequence length="427" mass="48261">MNRRKLLTSAVQAGIAGAFRPASSLAQATDSKTSATSQLPSTPTGLIGDAATAAYFSPERLHQVLGTKELSAPRDVTVIAFNFPSWHPSPYMEEHFGKGWTEFDTLRNSRALFPGHTMPHFPLWGYYDESDPAWAAREIDLASTYGVDAWMIDWYWHDGLQFYQEQLERGLLKAPNRDKLKFAIMWANHDWKNVYPARSPDDAAILTPQRHSIQDFERVCNYCAEHYFSQSNYLTFNGAPVFGIFDAGKVVEQLGEDGLRRSLAVVRERAHKLGFPKLHLQVCNGFSKYQGRLHDLGFDSAVQYGTFGWTYGSKPPGSRIPYGTGAAEAVASWPELRKESQVPFHPTCSVGWDDSPRFGEFSCVATNRSPDQFERLVRAARHFVASSPHQKLIYLNAWNEWTEDGVLLPDTYWGYSYLEALRRAVKD</sequence>
<dbReference type="InterPro" id="IPR032719">
    <property type="entry name" value="WbsX"/>
</dbReference>
<proteinExistence type="predicted"/>
<dbReference type="Gene3D" id="3.20.20.80">
    <property type="entry name" value="Glycosidases"/>
    <property type="match status" value="1"/>
</dbReference>
<evidence type="ECO:0000313" key="1">
    <source>
        <dbReference type="EMBL" id="XBH10384.1"/>
    </source>
</evidence>
<reference evidence="1" key="1">
    <citation type="submission" date="2023-03" db="EMBL/GenBank/DDBJ databases">
        <title>Edaphobacter sp.</title>
        <authorList>
            <person name="Huber K.J."/>
            <person name="Papendorf J."/>
            <person name="Pilke C."/>
            <person name="Bunk B."/>
            <person name="Sproeer C."/>
            <person name="Pester M."/>
        </authorList>
    </citation>
    <scope>NUCLEOTIDE SEQUENCE</scope>
    <source>
        <strain evidence="1">DSM 109919</strain>
        <strain evidence="2">DSM 109920</strain>
    </source>
</reference>
<keyword evidence="1" id="KW-0378">Hydrolase</keyword>
<dbReference type="PANTHER" id="PTHR41244">
    <property type="entry name" value="RHAMNAN SYNTHESIS F"/>
    <property type="match status" value="1"/>
</dbReference>
<dbReference type="Pfam" id="PF14307">
    <property type="entry name" value="Glyco_tran_WbsX"/>
    <property type="match status" value="1"/>
</dbReference>
<dbReference type="EMBL" id="CP121194">
    <property type="protein sequence ID" value="XBH10384.1"/>
    <property type="molecule type" value="Genomic_DNA"/>
</dbReference>
<organism evidence="1">
    <name type="scientific">Edaphobacter paludis</name>
    <dbReference type="NCBI Taxonomy" id="3035702"/>
    <lineage>
        <taxon>Bacteria</taxon>
        <taxon>Pseudomonadati</taxon>
        <taxon>Acidobacteriota</taxon>
        <taxon>Terriglobia</taxon>
        <taxon>Terriglobales</taxon>
        <taxon>Acidobacteriaceae</taxon>
        <taxon>Edaphobacter</taxon>
    </lineage>
</organism>
<dbReference type="EMBL" id="CP121195">
    <property type="protein sequence ID" value="XBH13821.1"/>
    <property type="molecule type" value="Genomic_DNA"/>
</dbReference>
<dbReference type="GO" id="GO:0016787">
    <property type="term" value="F:hydrolase activity"/>
    <property type="evidence" value="ECO:0007669"/>
    <property type="project" value="UniProtKB-KW"/>
</dbReference>
<dbReference type="KEGG" id="epl:P4G45_01290"/>
<dbReference type="PANTHER" id="PTHR41244:SF1">
    <property type="entry name" value="GLYCOSYLTRANSFERASE"/>
    <property type="match status" value="1"/>
</dbReference>
<name>A0AAU7CY17_9BACT</name>
<dbReference type="AlphaFoldDB" id="A0AAU7CY17"/>
<accession>A0AAU7D8X3</accession>
<dbReference type="RefSeq" id="WP_348267891.1">
    <property type="nucleotide sequence ID" value="NZ_CP121194.1"/>
</dbReference>
<accession>A0AAU7CY17</accession>
<gene>
    <name evidence="1" type="ORF">P4G45_01290</name>
    <name evidence="2" type="ORF">P8936_01300</name>
</gene>